<dbReference type="GO" id="GO:0051301">
    <property type="term" value="P:cell division"/>
    <property type="evidence" value="ECO:0007669"/>
    <property type="project" value="UniProtKB-UniRule"/>
</dbReference>
<keyword evidence="5 10" id="KW-0132">Cell division</keyword>
<evidence type="ECO:0000256" key="3">
    <source>
        <dbReference type="ARBA" id="ARBA00022475"/>
    </source>
</evidence>
<accession>A0A222FL21</accession>
<evidence type="ECO:0000256" key="1">
    <source>
        <dbReference type="ARBA" id="ARBA00004162"/>
    </source>
</evidence>
<keyword evidence="8 10" id="KW-0472">Membrane</keyword>
<organism evidence="11 12">
    <name type="scientific">Bacterioplanes sanyensis</name>
    <dbReference type="NCBI Taxonomy" id="1249553"/>
    <lineage>
        <taxon>Bacteria</taxon>
        <taxon>Pseudomonadati</taxon>
        <taxon>Pseudomonadota</taxon>
        <taxon>Gammaproteobacteria</taxon>
        <taxon>Oceanospirillales</taxon>
        <taxon>Oceanospirillaceae</taxon>
        <taxon>Bacterioplanes</taxon>
    </lineage>
</organism>
<dbReference type="PANTHER" id="PTHR30558:SF7">
    <property type="entry name" value="TOL-PAL SYSTEM PROTEIN TOLR"/>
    <property type="match status" value="1"/>
</dbReference>
<comment type="function">
    <text evidence="10">Part of the Tol-Pal system, which plays a role in outer membrane invagination during cell division and is important for maintaining outer membrane integrity.</text>
</comment>
<evidence type="ECO:0000256" key="7">
    <source>
        <dbReference type="ARBA" id="ARBA00022989"/>
    </source>
</evidence>
<dbReference type="EMBL" id="CP022530">
    <property type="protein sequence ID" value="ASP39459.1"/>
    <property type="molecule type" value="Genomic_DNA"/>
</dbReference>
<comment type="subunit">
    <text evidence="10">The Tol-Pal system is composed of five core proteins: the inner membrane proteins TolA, TolQ and TolR, the periplasmic protein TolB and the outer membrane protein Pal. They form a network linking the inner and outer membranes and the peptidoglycan layer.</text>
</comment>
<dbReference type="RefSeq" id="WP_094060637.1">
    <property type="nucleotide sequence ID" value="NZ_CP022530.1"/>
</dbReference>
<evidence type="ECO:0000256" key="6">
    <source>
        <dbReference type="ARBA" id="ARBA00022692"/>
    </source>
</evidence>
<dbReference type="NCBIfam" id="TIGR02801">
    <property type="entry name" value="tolR"/>
    <property type="match status" value="1"/>
</dbReference>
<keyword evidence="9 10" id="KW-0131">Cell cycle</keyword>
<keyword evidence="3 10" id="KW-1003">Cell membrane</keyword>
<protein>
    <recommendedName>
        <fullName evidence="10">Tol-Pal system protein TolR</fullName>
    </recommendedName>
</protein>
<evidence type="ECO:0000256" key="10">
    <source>
        <dbReference type="HAMAP-Rule" id="MF_02203"/>
    </source>
</evidence>
<dbReference type="OrthoDB" id="9798629at2"/>
<dbReference type="GO" id="GO:0015031">
    <property type="term" value="P:protein transport"/>
    <property type="evidence" value="ECO:0007669"/>
    <property type="project" value="InterPro"/>
</dbReference>
<dbReference type="KEGG" id="bsan:CHH28_12585"/>
<dbReference type="HAMAP" id="MF_02203">
    <property type="entry name" value="TolR"/>
    <property type="match status" value="1"/>
</dbReference>
<dbReference type="PANTHER" id="PTHR30558">
    <property type="entry name" value="EXBD MEMBRANE COMPONENT OF PMF-DRIVEN MACROMOLECULE IMPORT SYSTEM"/>
    <property type="match status" value="1"/>
</dbReference>
<evidence type="ECO:0000313" key="12">
    <source>
        <dbReference type="Proteomes" id="UP000202440"/>
    </source>
</evidence>
<evidence type="ECO:0000256" key="4">
    <source>
        <dbReference type="ARBA" id="ARBA00022519"/>
    </source>
</evidence>
<sequence>MEPMSGYAAKRRPMAEINVVPYIDVMLVLLIIFMVTAPMLVQTVPVDLPDVDAKPTEIDPDDHTLIIAVNQQGQLFIEREEDEPQAMTLDQVQDYAAKVVAQTPATRIMVRGDQQVAYGRVVALMGALQAADINNIGLVTEAPDPQAK</sequence>
<name>A0A222FL21_9GAMM</name>
<evidence type="ECO:0000313" key="11">
    <source>
        <dbReference type="EMBL" id="ASP39459.1"/>
    </source>
</evidence>
<gene>
    <name evidence="10 11" type="primary">tolR</name>
    <name evidence="11" type="ORF">CHH28_12585</name>
</gene>
<dbReference type="AlphaFoldDB" id="A0A222FL21"/>
<dbReference type="InterPro" id="IPR014168">
    <property type="entry name" value="Tol-Pal_TolR"/>
</dbReference>
<proteinExistence type="inferred from homology"/>
<dbReference type="GO" id="GO:0005886">
    <property type="term" value="C:plasma membrane"/>
    <property type="evidence" value="ECO:0007669"/>
    <property type="project" value="UniProtKB-SubCell"/>
</dbReference>
<evidence type="ECO:0000256" key="5">
    <source>
        <dbReference type="ARBA" id="ARBA00022618"/>
    </source>
</evidence>
<keyword evidence="12" id="KW-1185">Reference proteome</keyword>
<keyword evidence="6 10" id="KW-0812">Transmembrane</keyword>
<dbReference type="Proteomes" id="UP000202440">
    <property type="component" value="Chromosome"/>
</dbReference>
<evidence type="ECO:0000256" key="9">
    <source>
        <dbReference type="ARBA" id="ARBA00023306"/>
    </source>
</evidence>
<comment type="subcellular location">
    <subcellularLocation>
        <location evidence="10">Cell inner membrane</location>
        <topology evidence="10">Single-pass membrane protein</topology>
    </subcellularLocation>
    <subcellularLocation>
        <location evidence="1">Cell membrane</location>
        <topology evidence="1">Single-pass membrane protein</topology>
    </subcellularLocation>
</comment>
<dbReference type="Pfam" id="PF02472">
    <property type="entry name" value="ExbD"/>
    <property type="match status" value="1"/>
</dbReference>
<dbReference type="InterPro" id="IPR003400">
    <property type="entry name" value="ExbD"/>
</dbReference>
<reference evidence="11 12" key="1">
    <citation type="submission" date="2017-07" db="EMBL/GenBank/DDBJ databases">
        <title>Annotated genome sequence of Bacterioplanes sanyensis isolated from Red Sea.</title>
        <authorList>
            <person name="Rehman Z.U."/>
        </authorList>
    </citation>
    <scope>NUCLEOTIDE SEQUENCE [LARGE SCALE GENOMIC DNA]</scope>
    <source>
        <strain evidence="11 12">NV9</strain>
    </source>
</reference>
<evidence type="ECO:0000256" key="2">
    <source>
        <dbReference type="ARBA" id="ARBA00005811"/>
    </source>
</evidence>
<evidence type="ECO:0000256" key="8">
    <source>
        <dbReference type="ARBA" id="ARBA00023136"/>
    </source>
</evidence>
<keyword evidence="4 10" id="KW-0997">Cell inner membrane</keyword>
<keyword evidence="7 10" id="KW-1133">Transmembrane helix</keyword>
<dbReference type="Gene3D" id="3.30.420.270">
    <property type="match status" value="1"/>
</dbReference>
<feature type="transmembrane region" description="Helical" evidence="10">
    <location>
        <begin position="21"/>
        <end position="41"/>
    </location>
</feature>
<dbReference type="GO" id="GO:0022857">
    <property type="term" value="F:transmembrane transporter activity"/>
    <property type="evidence" value="ECO:0007669"/>
    <property type="project" value="InterPro"/>
</dbReference>
<comment type="similarity">
    <text evidence="2 10">Belongs to the ExbD/TolR family.</text>
</comment>